<name>A0ACD3B3I2_9AGAR</name>
<reference evidence="1 2" key="1">
    <citation type="journal article" date="2019" name="Nat. Ecol. Evol.">
        <title>Megaphylogeny resolves global patterns of mushroom evolution.</title>
        <authorList>
            <person name="Varga T."/>
            <person name="Krizsan K."/>
            <person name="Foldi C."/>
            <person name="Dima B."/>
            <person name="Sanchez-Garcia M."/>
            <person name="Sanchez-Ramirez S."/>
            <person name="Szollosi G.J."/>
            <person name="Szarkandi J.G."/>
            <person name="Papp V."/>
            <person name="Albert L."/>
            <person name="Andreopoulos W."/>
            <person name="Angelini C."/>
            <person name="Antonin V."/>
            <person name="Barry K.W."/>
            <person name="Bougher N.L."/>
            <person name="Buchanan P."/>
            <person name="Buyck B."/>
            <person name="Bense V."/>
            <person name="Catcheside P."/>
            <person name="Chovatia M."/>
            <person name="Cooper J."/>
            <person name="Damon W."/>
            <person name="Desjardin D."/>
            <person name="Finy P."/>
            <person name="Geml J."/>
            <person name="Haridas S."/>
            <person name="Hughes K."/>
            <person name="Justo A."/>
            <person name="Karasinski D."/>
            <person name="Kautmanova I."/>
            <person name="Kiss B."/>
            <person name="Kocsube S."/>
            <person name="Kotiranta H."/>
            <person name="LaButti K.M."/>
            <person name="Lechner B.E."/>
            <person name="Liimatainen K."/>
            <person name="Lipzen A."/>
            <person name="Lukacs Z."/>
            <person name="Mihaltcheva S."/>
            <person name="Morgado L.N."/>
            <person name="Niskanen T."/>
            <person name="Noordeloos M.E."/>
            <person name="Ohm R.A."/>
            <person name="Ortiz-Santana B."/>
            <person name="Ovrebo C."/>
            <person name="Racz N."/>
            <person name="Riley R."/>
            <person name="Savchenko A."/>
            <person name="Shiryaev A."/>
            <person name="Soop K."/>
            <person name="Spirin V."/>
            <person name="Szebenyi C."/>
            <person name="Tomsovsky M."/>
            <person name="Tulloss R.E."/>
            <person name="Uehling J."/>
            <person name="Grigoriev I.V."/>
            <person name="Vagvolgyi C."/>
            <person name="Papp T."/>
            <person name="Martin F.M."/>
            <person name="Miettinen O."/>
            <person name="Hibbett D.S."/>
            <person name="Nagy L.G."/>
        </authorList>
    </citation>
    <scope>NUCLEOTIDE SEQUENCE [LARGE SCALE GENOMIC DNA]</scope>
    <source>
        <strain evidence="1 2">NL-1719</strain>
    </source>
</reference>
<evidence type="ECO:0000313" key="2">
    <source>
        <dbReference type="Proteomes" id="UP000308600"/>
    </source>
</evidence>
<dbReference type="EMBL" id="ML208288">
    <property type="protein sequence ID" value="TFK72179.1"/>
    <property type="molecule type" value="Genomic_DNA"/>
</dbReference>
<sequence>MSHSADTTPSPIPGNATTATGTTYDLFFTGKDDPRCCVVIGEDTKPVYFAFETERGVLPNVSTLVYKNNNVLCARLDWLAGNHLGSATIGSRQLLMTDLVRVSAASTNSREFESSNGQRFEWRRCRDNPTSYDLYAIPNSRIAVFRRCQQQTVVGPSHGLFQYAFNHEAFLLEALITLCLNRWIDLHGV</sequence>
<evidence type="ECO:0000313" key="1">
    <source>
        <dbReference type="EMBL" id="TFK72179.1"/>
    </source>
</evidence>
<keyword evidence="2" id="KW-1185">Reference proteome</keyword>
<protein>
    <submittedName>
        <fullName evidence="1">Uncharacterized protein</fullName>
    </submittedName>
</protein>
<organism evidence="1 2">
    <name type="scientific">Pluteus cervinus</name>
    <dbReference type="NCBI Taxonomy" id="181527"/>
    <lineage>
        <taxon>Eukaryota</taxon>
        <taxon>Fungi</taxon>
        <taxon>Dikarya</taxon>
        <taxon>Basidiomycota</taxon>
        <taxon>Agaricomycotina</taxon>
        <taxon>Agaricomycetes</taxon>
        <taxon>Agaricomycetidae</taxon>
        <taxon>Agaricales</taxon>
        <taxon>Pluteineae</taxon>
        <taxon>Pluteaceae</taxon>
        <taxon>Pluteus</taxon>
    </lineage>
</organism>
<dbReference type="Proteomes" id="UP000308600">
    <property type="component" value="Unassembled WGS sequence"/>
</dbReference>
<proteinExistence type="predicted"/>
<accession>A0ACD3B3I2</accession>
<gene>
    <name evidence="1" type="ORF">BDN72DRAFT_816375</name>
</gene>